<dbReference type="OrthoDB" id="8746852at2"/>
<dbReference type="GO" id="GO:0046872">
    <property type="term" value="F:metal ion binding"/>
    <property type="evidence" value="ECO:0007669"/>
    <property type="project" value="UniProtKB-KW"/>
</dbReference>
<evidence type="ECO:0000313" key="2">
    <source>
        <dbReference type="EMBL" id="PHM73239.1"/>
    </source>
</evidence>
<accession>A0A2D0LC29</accession>
<gene>
    <name evidence="2" type="ORF">Xkoz_02130</name>
</gene>
<dbReference type="RefSeq" id="WP_099142126.1">
    <property type="nucleotide sequence ID" value="NZ_CAWNOR010000035.1"/>
</dbReference>
<evidence type="ECO:0000313" key="3">
    <source>
        <dbReference type="Proteomes" id="UP000221101"/>
    </source>
</evidence>
<sequence>MIKPLFLTDLDDTLFQSRRKLKGISDISSFRVGALDRKSSPHSFMTQQQAMLVDWLLAHAEVIPVTARNTEQLSRVQIPFNSWRIVSHGAVILTPDGSVDEHWQSVVVSELLSYRDKLCELARLSQRLIASCGMDAWARMDYEYGDVPVFLIIKHRDYGKLDELTRLADCLTQENPFQQNFYFHQNNNNLTVLPKCVDKGLATQHLLQRLRNERGVFPIIGLGDSLSDHRFMQLCDWFGMPQQSQFAGTLMTALFGAVNNE</sequence>
<evidence type="ECO:0008006" key="4">
    <source>
        <dbReference type="Google" id="ProtNLM"/>
    </source>
</evidence>
<dbReference type="Gene3D" id="3.40.50.1000">
    <property type="entry name" value="HAD superfamily/HAD-like"/>
    <property type="match status" value="1"/>
</dbReference>
<dbReference type="EMBL" id="NJCX01000013">
    <property type="protein sequence ID" value="PHM73239.1"/>
    <property type="molecule type" value="Genomic_DNA"/>
</dbReference>
<dbReference type="Proteomes" id="UP000221101">
    <property type="component" value="Unassembled WGS sequence"/>
</dbReference>
<reference evidence="2 3" key="1">
    <citation type="journal article" date="2017" name="Nat. Microbiol.">
        <title>Natural product diversity associated with the nematode symbionts Photorhabdus and Xenorhabdus.</title>
        <authorList>
            <person name="Tobias N.J."/>
            <person name="Wolff H."/>
            <person name="Djahanschiri B."/>
            <person name="Grundmann F."/>
            <person name="Kronenwerth M."/>
            <person name="Shi Y.M."/>
            <person name="Simonyi S."/>
            <person name="Grun P."/>
            <person name="Shapiro-Ilan D."/>
            <person name="Pidot S.J."/>
            <person name="Stinear T.P."/>
            <person name="Ebersberger I."/>
            <person name="Bode H.B."/>
        </authorList>
    </citation>
    <scope>NUCLEOTIDE SEQUENCE [LARGE SCALE GENOMIC DNA]</scope>
    <source>
        <strain evidence="2 3">DSM 17907</strain>
    </source>
</reference>
<keyword evidence="1" id="KW-0479">Metal-binding</keyword>
<dbReference type="InterPro" id="IPR023214">
    <property type="entry name" value="HAD_sf"/>
</dbReference>
<dbReference type="SUPFAM" id="SSF56784">
    <property type="entry name" value="HAD-like"/>
    <property type="match status" value="1"/>
</dbReference>
<comment type="caution">
    <text evidence="2">The sequence shown here is derived from an EMBL/GenBank/DDBJ whole genome shotgun (WGS) entry which is preliminary data.</text>
</comment>
<dbReference type="AlphaFoldDB" id="A0A2D0LC29"/>
<dbReference type="PIRSF" id="PIRSF030802">
    <property type="entry name" value="UCP030802"/>
    <property type="match status" value="1"/>
</dbReference>
<evidence type="ECO:0000256" key="1">
    <source>
        <dbReference type="ARBA" id="ARBA00022723"/>
    </source>
</evidence>
<name>A0A2D0LC29_9GAMM</name>
<dbReference type="InterPro" id="IPR036412">
    <property type="entry name" value="HAD-like_sf"/>
</dbReference>
<keyword evidence="3" id="KW-1185">Reference proteome</keyword>
<dbReference type="InterPro" id="IPR024197">
    <property type="entry name" value="TPP-like"/>
</dbReference>
<proteinExistence type="predicted"/>
<protein>
    <recommendedName>
        <fullName evidence="4">Sucrose phosphatase-like domain-containing protein</fullName>
    </recommendedName>
</protein>
<organism evidence="2 3">
    <name type="scientific">Xenorhabdus kozodoii</name>
    <dbReference type="NCBI Taxonomy" id="351676"/>
    <lineage>
        <taxon>Bacteria</taxon>
        <taxon>Pseudomonadati</taxon>
        <taxon>Pseudomonadota</taxon>
        <taxon>Gammaproteobacteria</taxon>
        <taxon>Enterobacterales</taxon>
        <taxon>Morganellaceae</taxon>
        <taxon>Xenorhabdus</taxon>
    </lineage>
</organism>